<dbReference type="EMBL" id="JAEQMG010000035">
    <property type="protein sequence ID" value="MBK6087425.1"/>
    <property type="molecule type" value="Genomic_DNA"/>
</dbReference>
<evidence type="ECO:0000313" key="4">
    <source>
        <dbReference type="Proteomes" id="UP000633365"/>
    </source>
</evidence>
<reference evidence="3" key="1">
    <citation type="submission" date="2021-01" db="EMBL/GenBank/DDBJ databases">
        <title>Genome public.</title>
        <authorList>
            <person name="Liu C."/>
            <person name="Sun Q."/>
        </authorList>
    </citation>
    <scope>NUCLEOTIDE SEQUENCE</scope>
    <source>
        <strain evidence="3">M6</strain>
    </source>
</reference>
<evidence type="ECO:0000256" key="1">
    <source>
        <dbReference type="SAM" id="Phobius"/>
    </source>
</evidence>
<accession>A0A934WR40</accession>
<dbReference type="InterPro" id="IPR021994">
    <property type="entry name" value="DUF3592"/>
</dbReference>
<keyword evidence="1" id="KW-1133">Transmembrane helix</keyword>
<sequence length="136" mass="15181">MGRVFFMIGFALFVLGIVLVIVAPIGKRKNKRCSAQTQGVLTHISDRYGSNGARPTMKYYSYTVDGVEYQLKSTAINPHASKVGDQCPIWYDPKKPSVALEHRYTSNKLFNILLLVGILMLLSPILLAVLYAAFNR</sequence>
<comment type="caution">
    <text evidence="3">The sequence shown here is derived from an EMBL/GenBank/DDBJ whole genome shotgun (WGS) entry which is preliminary data.</text>
</comment>
<evidence type="ECO:0000259" key="2">
    <source>
        <dbReference type="Pfam" id="PF12158"/>
    </source>
</evidence>
<feature type="transmembrane region" description="Helical" evidence="1">
    <location>
        <begin position="112"/>
        <end position="134"/>
    </location>
</feature>
<evidence type="ECO:0000313" key="3">
    <source>
        <dbReference type="EMBL" id="MBK6087425.1"/>
    </source>
</evidence>
<protein>
    <submittedName>
        <fullName evidence="3">DUF3592 domain-containing protein</fullName>
    </submittedName>
</protein>
<dbReference type="RefSeq" id="WP_201426729.1">
    <property type="nucleotide sequence ID" value="NZ_JAEQMG010000035.1"/>
</dbReference>
<feature type="transmembrane region" description="Helical" evidence="1">
    <location>
        <begin position="6"/>
        <end position="26"/>
    </location>
</feature>
<gene>
    <name evidence="3" type="ORF">JKK62_01965</name>
</gene>
<name>A0A934WR40_9FIRM</name>
<dbReference type="AlphaFoldDB" id="A0A934WR40"/>
<keyword evidence="1" id="KW-0812">Transmembrane</keyword>
<proteinExistence type="predicted"/>
<keyword evidence="4" id="KW-1185">Reference proteome</keyword>
<feature type="domain" description="DUF3592" evidence="2">
    <location>
        <begin position="37"/>
        <end position="99"/>
    </location>
</feature>
<keyword evidence="1" id="KW-0472">Membrane</keyword>
<dbReference type="Pfam" id="PF12158">
    <property type="entry name" value="DUF3592"/>
    <property type="match status" value="1"/>
</dbReference>
<dbReference type="Proteomes" id="UP000633365">
    <property type="component" value="Unassembled WGS sequence"/>
</dbReference>
<organism evidence="3 4">
    <name type="scientific">Ruminococcus difficilis</name>
    <dbReference type="NCBI Taxonomy" id="2763069"/>
    <lineage>
        <taxon>Bacteria</taxon>
        <taxon>Bacillati</taxon>
        <taxon>Bacillota</taxon>
        <taxon>Clostridia</taxon>
        <taxon>Eubacteriales</taxon>
        <taxon>Oscillospiraceae</taxon>
        <taxon>Ruminococcus</taxon>
    </lineage>
</organism>